<evidence type="ECO:0000259" key="9">
    <source>
        <dbReference type="PROSITE" id="PS50887"/>
    </source>
</evidence>
<comment type="subcellular location">
    <subcellularLocation>
        <location evidence="1">Cell membrane</location>
        <topology evidence="1">Multi-pass membrane protein</topology>
    </subcellularLocation>
</comment>
<dbReference type="Pfam" id="PF03739">
    <property type="entry name" value="LptF_LptG"/>
    <property type="match status" value="1"/>
</dbReference>
<keyword evidence="6 8" id="KW-0472">Membrane</keyword>
<dbReference type="InterPro" id="IPR000160">
    <property type="entry name" value="GGDEF_dom"/>
</dbReference>
<protein>
    <recommendedName>
        <fullName evidence="2">diguanylate cyclase</fullName>
        <ecNumber evidence="2">2.7.7.65</ecNumber>
    </recommendedName>
</protein>
<keyword evidence="3" id="KW-1003">Cell membrane</keyword>
<feature type="transmembrane region" description="Helical" evidence="8">
    <location>
        <begin position="12"/>
        <end position="32"/>
    </location>
</feature>
<reference evidence="10 11" key="1">
    <citation type="submission" date="2017-03" db="EMBL/GenBank/DDBJ databases">
        <title>Lifting the veil on microbial sulfur biogeochemistry in mining wastewaters.</title>
        <authorList>
            <person name="Kantor R.S."/>
            <person name="Colenbrander Nelson T."/>
            <person name="Marshall S."/>
            <person name="Bennett D."/>
            <person name="Apte S."/>
            <person name="Camacho D."/>
            <person name="Thomas B.C."/>
            <person name="Warren L.A."/>
            <person name="Banfield J.F."/>
        </authorList>
    </citation>
    <scope>NUCLEOTIDE SEQUENCE [LARGE SCALE GENOMIC DNA]</scope>
    <source>
        <strain evidence="10">32-67-7</strain>
    </source>
</reference>
<dbReference type="GO" id="GO:0005886">
    <property type="term" value="C:plasma membrane"/>
    <property type="evidence" value="ECO:0007669"/>
    <property type="project" value="UniProtKB-SubCell"/>
</dbReference>
<dbReference type="EC" id="2.7.7.65" evidence="2"/>
<dbReference type="PROSITE" id="PS50887">
    <property type="entry name" value="GGDEF"/>
    <property type="match status" value="1"/>
</dbReference>
<evidence type="ECO:0000256" key="7">
    <source>
        <dbReference type="ARBA" id="ARBA00034247"/>
    </source>
</evidence>
<feature type="domain" description="GGDEF" evidence="9">
    <location>
        <begin position="149"/>
        <end position="167"/>
    </location>
</feature>
<dbReference type="InterPro" id="IPR029787">
    <property type="entry name" value="Nucleotide_cyclase"/>
</dbReference>
<feature type="transmembrane region" description="Helical" evidence="8">
    <location>
        <begin position="93"/>
        <end position="112"/>
    </location>
</feature>
<dbReference type="InterPro" id="IPR050469">
    <property type="entry name" value="Diguanylate_Cyclase"/>
</dbReference>
<accession>A0A258D453</accession>
<evidence type="ECO:0000313" key="10">
    <source>
        <dbReference type="EMBL" id="OYX02406.1"/>
    </source>
</evidence>
<dbReference type="EMBL" id="NCDQ01000190">
    <property type="protein sequence ID" value="OYX02406.1"/>
    <property type="molecule type" value="Genomic_DNA"/>
</dbReference>
<comment type="catalytic activity">
    <reaction evidence="7">
        <text>2 GTP = 3',3'-c-di-GMP + 2 diphosphate</text>
        <dbReference type="Rhea" id="RHEA:24898"/>
        <dbReference type="ChEBI" id="CHEBI:33019"/>
        <dbReference type="ChEBI" id="CHEBI:37565"/>
        <dbReference type="ChEBI" id="CHEBI:58805"/>
        <dbReference type="EC" id="2.7.7.65"/>
    </reaction>
</comment>
<dbReference type="NCBIfam" id="TIGR00254">
    <property type="entry name" value="GGDEF"/>
    <property type="match status" value="1"/>
</dbReference>
<evidence type="ECO:0000313" key="11">
    <source>
        <dbReference type="Proteomes" id="UP000215616"/>
    </source>
</evidence>
<feature type="transmembrane region" description="Helical" evidence="8">
    <location>
        <begin position="63"/>
        <end position="81"/>
    </location>
</feature>
<sequence length="167" mass="17975">MMLQLYVLKTVATRILGAALILMSVLQILDLLDVTSDILDRGLGMAGVAYYAALRLPRLFEQVAPIAVLAGGLFAFSQLARESAVVAMRASGISGYRIVAMAVPAVVAVMLVDALCDLSSRDALTGLANRRQFDLALERETDRVARSGEAALVLLLDIDHFKRVNDT</sequence>
<dbReference type="Gene3D" id="3.30.70.270">
    <property type="match status" value="1"/>
</dbReference>
<dbReference type="InterPro" id="IPR005495">
    <property type="entry name" value="LptG/LptF_permease"/>
</dbReference>
<dbReference type="AlphaFoldDB" id="A0A258D453"/>
<dbReference type="PANTHER" id="PTHR45138:SF9">
    <property type="entry name" value="DIGUANYLATE CYCLASE DGCM-RELATED"/>
    <property type="match status" value="1"/>
</dbReference>
<evidence type="ECO:0000256" key="1">
    <source>
        <dbReference type="ARBA" id="ARBA00004651"/>
    </source>
</evidence>
<dbReference type="Pfam" id="PF00990">
    <property type="entry name" value="GGDEF"/>
    <property type="match status" value="1"/>
</dbReference>
<keyword evidence="4 8" id="KW-0812">Transmembrane</keyword>
<keyword evidence="5 8" id="KW-1133">Transmembrane helix</keyword>
<evidence type="ECO:0000256" key="2">
    <source>
        <dbReference type="ARBA" id="ARBA00012528"/>
    </source>
</evidence>
<comment type="caution">
    <text evidence="10">The sequence shown here is derived from an EMBL/GenBank/DDBJ whole genome shotgun (WGS) entry which is preliminary data.</text>
</comment>
<dbReference type="PANTHER" id="PTHR45138">
    <property type="entry name" value="REGULATORY COMPONENTS OF SENSORY TRANSDUCTION SYSTEM"/>
    <property type="match status" value="1"/>
</dbReference>
<evidence type="ECO:0000256" key="6">
    <source>
        <dbReference type="ARBA" id="ARBA00023136"/>
    </source>
</evidence>
<organism evidence="10 11">
    <name type="scientific">Caulobacter vibrioides</name>
    <name type="common">Caulobacter crescentus</name>
    <dbReference type="NCBI Taxonomy" id="155892"/>
    <lineage>
        <taxon>Bacteria</taxon>
        <taxon>Pseudomonadati</taxon>
        <taxon>Pseudomonadota</taxon>
        <taxon>Alphaproteobacteria</taxon>
        <taxon>Caulobacterales</taxon>
        <taxon>Caulobacteraceae</taxon>
        <taxon>Caulobacter</taxon>
    </lineage>
</organism>
<dbReference type="Proteomes" id="UP000215616">
    <property type="component" value="Unassembled WGS sequence"/>
</dbReference>
<dbReference type="InterPro" id="IPR043128">
    <property type="entry name" value="Rev_trsase/Diguanyl_cyclase"/>
</dbReference>
<proteinExistence type="predicted"/>
<evidence type="ECO:0000256" key="5">
    <source>
        <dbReference type="ARBA" id="ARBA00022989"/>
    </source>
</evidence>
<gene>
    <name evidence="10" type="ORF">B7Z12_12135</name>
</gene>
<feature type="non-terminal residue" evidence="10">
    <location>
        <position position="167"/>
    </location>
</feature>
<dbReference type="GO" id="GO:0052621">
    <property type="term" value="F:diguanylate cyclase activity"/>
    <property type="evidence" value="ECO:0007669"/>
    <property type="project" value="UniProtKB-EC"/>
</dbReference>
<dbReference type="GO" id="GO:0043709">
    <property type="term" value="P:cell adhesion involved in single-species biofilm formation"/>
    <property type="evidence" value="ECO:0007669"/>
    <property type="project" value="TreeGrafter"/>
</dbReference>
<evidence type="ECO:0000256" key="8">
    <source>
        <dbReference type="SAM" id="Phobius"/>
    </source>
</evidence>
<dbReference type="GO" id="GO:1902201">
    <property type="term" value="P:negative regulation of bacterial-type flagellum-dependent cell motility"/>
    <property type="evidence" value="ECO:0007669"/>
    <property type="project" value="TreeGrafter"/>
</dbReference>
<dbReference type="SUPFAM" id="SSF55073">
    <property type="entry name" value="Nucleotide cyclase"/>
    <property type="match status" value="1"/>
</dbReference>
<name>A0A258D453_CAUVI</name>
<evidence type="ECO:0000256" key="4">
    <source>
        <dbReference type="ARBA" id="ARBA00022692"/>
    </source>
</evidence>
<evidence type="ECO:0000256" key="3">
    <source>
        <dbReference type="ARBA" id="ARBA00022475"/>
    </source>
</evidence>